<feature type="non-terminal residue" evidence="1">
    <location>
        <position position="332"/>
    </location>
</feature>
<dbReference type="InParanoid" id="B7PCJ1"/>
<reference evidence="2" key="2">
    <citation type="submission" date="2020-05" db="UniProtKB">
        <authorList>
            <consortium name="EnsemblMetazoa"/>
        </authorList>
    </citation>
    <scope>IDENTIFICATION</scope>
    <source>
        <strain evidence="2">wikel</strain>
    </source>
</reference>
<dbReference type="AlphaFoldDB" id="B7PCJ1"/>
<evidence type="ECO:0000313" key="2">
    <source>
        <dbReference type="EnsemblMetazoa" id="ISCW002602-PA"/>
    </source>
</evidence>
<reference evidence="1 3" key="1">
    <citation type="submission" date="2008-03" db="EMBL/GenBank/DDBJ databases">
        <title>Annotation of Ixodes scapularis.</title>
        <authorList>
            <consortium name="Ixodes scapularis Genome Project Consortium"/>
            <person name="Caler E."/>
            <person name="Hannick L.I."/>
            <person name="Bidwell S."/>
            <person name="Joardar V."/>
            <person name="Thiagarajan M."/>
            <person name="Amedeo P."/>
            <person name="Galinsky K.J."/>
            <person name="Schobel S."/>
            <person name="Inman J."/>
            <person name="Hostetler J."/>
            <person name="Miller J."/>
            <person name="Hammond M."/>
            <person name="Megy K."/>
            <person name="Lawson D."/>
            <person name="Kodira C."/>
            <person name="Sutton G."/>
            <person name="Meyer J."/>
            <person name="Hill C.A."/>
            <person name="Birren B."/>
            <person name="Nene V."/>
            <person name="Collins F."/>
            <person name="Alarcon-Chaidez F."/>
            <person name="Wikel S."/>
            <person name="Strausberg R."/>
        </authorList>
    </citation>
    <scope>NUCLEOTIDE SEQUENCE [LARGE SCALE GENOMIC DNA]</scope>
    <source>
        <strain evidence="3">Wikel</strain>
        <strain evidence="1">Wikel colony</strain>
    </source>
</reference>
<dbReference type="Proteomes" id="UP000001555">
    <property type="component" value="Unassembled WGS sequence"/>
</dbReference>
<proteinExistence type="predicted"/>
<dbReference type="EMBL" id="DS684302">
    <property type="protein sequence ID" value="EEC04313.1"/>
    <property type="molecule type" value="Genomic_DNA"/>
</dbReference>
<dbReference type="HOGENOM" id="CLU_838302_0_0_1"/>
<protein>
    <submittedName>
        <fullName evidence="1 2">Uncharacterized protein</fullName>
    </submittedName>
</protein>
<dbReference type="EnsemblMetazoa" id="ISCW002602-RA">
    <property type="protein sequence ID" value="ISCW002602-PA"/>
    <property type="gene ID" value="ISCW002602"/>
</dbReference>
<dbReference type="EMBL" id="ABJB010110509">
    <property type="status" value="NOT_ANNOTATED_CDS"/>
    <property type="molecule type" value="Genomic_DNA"/>
</dbReference>
<evidence type="ECO:0000313" key="1">
    <source>
        <dbReference type="EMBL" id="EEC04313.1"/>
    </source>
</evidence>
<name>B7PCJ1_IXOSC</name>
<keyword evidence="3" id="KW-1185">Reference proteome</keyword>
<sequence>MRETVVTQMTKVIRAAYGSLGDDAYLDRVVACLERVTAIEVIEDVPTAMYEMRNRFLPNQIALHPRMFPARVENEDDKTFVAAHLVADDALFGATNRMSVALGPVIWEIPLKPGPSPYAPWALLNCMHEKVKFTPIRLNSSSDFRNYLFGARIDALLDSTSFFDPSEAGLNDEAGLMLLRMYVPSLGSVALERLLNKYTYGVELNDTWYRMRHFAQLNYLMEISAILTQYREVTKSKVVIPDMSTVMKIFVKSTDLLDDDDFESVTLYGREYVARSGVGDRYVLHDATLQYLYLGIGSDRSDEDTAERAELLVERVERELGIDPEWTVSFLL</sequence>
<accession>B7PCJ1</accession>
<dbReference type="VEuPathDB" id="VectorBase:ISCW002602"/>
<gene>
    <name evidence="1" type="ORF">IscW_ISCW002602</name>
</gene>
<evidence type="ECO:0000313" key="3">
    <source>
        <dbReference type="Proteomes" id="UP000001555"/>
    </source>
</evidence>
<organism>
    <name type="scientific">Ixodes scapularis</name>
    <name type="common">Black-legged tick</name>
    <name type="synonym">Deer tick</name>
    <dbReference type="NCBI Taxonomy" id="6945"/>
    <lineage>
        <taxon>Eukaryota</taxon>
        <taxon>Metazoa</taxon>
        <taxon>Ecdysozoa</taxon>
        <taxon>Arthropoda</taxon>
        <taxon>Chelicerata</taxon>
        <taxon>Arachnida</taxon>
        <taxon>Acari</taxon>
        <taxon>Parasitiformes</taxon>
        <taxon>Ixodida</taxon>
        <taxon>Ixodoidea</taxon>
        <taxon>Ixodidae</taxon>
        <taxon>Ixodinae</taxon>
        <taxon>Ixodes</taxon>
    </lineage>
</organism>
<dbReference type="PaxDb" id="6945-B7PCJ1"/>